<evidence type="ECO:0000259" key="3">
    <source>
        <dbReference type="PROSITE" id="PS50181"/>
    </source>
</evidence>
<gene>
    <name evidence="4" type="ORF">EJ02DRAFT_452963</name>
</gene>
<dbReference type="InterPro" id="IPR001810">
    <property type="entry name" value="F-box_dom"/>
</dbReference>
<dbReference type="Proteomes" id="UP000800038">
    <property type="component" value="Unassembled WGS sequence"/>
</dbReference>
<proteinExistence type="predicted"/>
<evidence type="ECO:0000256" key="2">
    <source>
        <dbReference type="SAM" id="SignalP"/>
    </source>
</evidence>
<organism evidence="4 5">
    <name type="scientific">Clathrospora elynae</name>
    <dbReference type="NCBI Taxonomy" id="706981"/>
    <lineage>
        <taxon>Eukaryota</taxon>
        <taxon>Fungi</taxon>
        <taxon>Dikarya</taxon>
        <taxon>Ascomycota</taxon>
        <taxon>Pezizomycotina</taxon>
        <taxon>Dothideomycetes</taxon>
        <taxon>Pleosporomycetidae</taxon>
        <taxon>Pleosporales</taxon>
        <taxon>Diademaceae</taxon>
        <taxon>Clathrospora</taxon>
    </lineage>
</organism>
<dbReference type="AlphaFoldDB" id="A0A6A5SX79"/>
<keyword evidence="2" id="KW-0732">Signal</keyword>
<name>A0A6A5SX79_9PLEO</name>
<evidence type="ECO:0000256" key="1">
    <source>
        <dbReference type="SAM" id="MobiDB-lite"/>
    </source>
</evidence>
<feature type="region of interest" description="Disordered" evidence="1">
    <location>
        <begin position="449"/>
        <end position="481"/>
    </location>
</feature>
<evidence type="ECO:0000313" key="4">
    <source>
        <dbReference type="EMBL" id="KAF1943929.1"/>
    </source>
</evidence>
<feature type="domain" description="F-box" evidence="3">
    <location>
        <begin position="1"/>
        <end position="50"/>
    </location>
</feature>
<feature type="chain" id="PRO_5025670182" description="F-box domain-containing protein" evidence="2">
    <location>
        <begin position="17"/>
        <end position="481"/>
    </location>
</feature>
<dbReference type="OrthoDB" id="5279008at2759"/>
<feature type="signal peptide" evidence="2">
    <location>
        <begin position="1"/>
        <end position="16"/>
    </location>
</feature>
<protein>
    <recommendedName>
        <fullName evidence="3">F-box domain-containing protein</fullName>
    </recommendedName>
</protein>
<keyword evidence="5" id="KW-1185">Reference proteome</keyword>
<evidence type="ECO:0000313" key="5">
    <source>
        <dbReference type="Proteomes" id="UP000800038"/>
    </source>
</evidence>
<dbReference type="PROSITE" id="PS50181">
    <property type="entry name" value="FBOX"/>
    <property type="match status" value="1"/>
</dbReference>
<dbReference type="EMBL" id="ML976021">
    <property type="protein sequence ID" value="KAF1943929.1"/>
    <property type="molecule type" value="Genomic_DNA"/>
</dbReference>
<accession>A0A6A5SX79</accession>
<feature type="compositionally biased region" description="Acidic residues" evidence="1">
    <location>
        <begin position="456"/>
        <end position="481"/>
    </location>
</feature>
<reference evidence="4" key="1">
    <citation type="journal article" date="2020" name="Stud. Mycol.">
        <title>101 Dothideomycetes genomes: a test case for predicting lifestyles and emergence of pathogens.</title>
        <authorList>
            <person name="Haridas S."/>
            <person name="Albert R."/>
            <person name="Binder M."/>
            <person name="Bloem J."/>
            <person name="Labutti K."/>
            <person name="Salamov A."/>
            <person name="Andreopoulos B."/>
            <person name="Baker S."/>
            <person name="Barry K."/>
            <person name="Bills G."/>
            <person name="Bluhm B."/>
            <person name="Cannon C."/>
            <person name="Castanera R."/>
            <person name="Culley D."/>
            <person name="Daum C."/>
            <person name="Ezra D."/>
            <person name="Gonzalez J."/>
            <person name="Henrissat B."/>
            <person name="Kuo A."/>
            <person name="Liang C."/>
            <person name="Lipzen A."/>
            <person name="Lutzoni F."/>
            <person name="Magnuson J."/>
            <person name="Mondo S."/>
            <person name="Nolan M."/>
            <person name="Ohm R."/>
            <person name="Pangilinan J."/>
            <person name="Park H.-J."/>
            <person name="Ramirez L."/>
            <person name="Alfaro M."/>
            <person name="Sun H."/>
            <person name="Tritt A."/>
            <person name="Yoshinaga Y."/>
            <person name="Zwiers L.-H."/>
            <person name="Turgeon B."/>
            <person name="Goodwin S."/>
            <person name="Spatafora J."/>
            <person name="Crous P."/>
            <person name="Grigoriev I."/>
        </authorList>
    </citation>
    <scope>NUCLEOTIDE SEQUENCE</scope>
    <source>
        <strain evidence="4">CBS 161.51</strain>
    </source>
</reference>
<sequence length="481" mass="54616">MASLLTIPLELLVVVSVHLPTSDLASLRLTCKQVEKSLYEWFSKEFFTKKQFMLTHASLQALIDISKNVSLAKKLTHVIIGTNVYDEIPLRFRDEDAATRYIQGYEDQKTLLSTGIDREMLTEAFQRLENLDTVGIRDFNADSRLRDGKNASWSSWGATTVYRETGIQLQFSNRGSYTSEAGTRFVTRVFSSVLYALAKANCNPPKVEVLLRHSGLPDATFFLPDFVRPTIAPMLHNIKALLLNVDLAMRYLHTHSSGTSADPHAGRSLRRFLSFTPNLTHLRLNFEKHLVANNEAFLEWLGQPAPAATAGAQNTTFLDPAPVSLQHLKQLEFGQLNVRPDILFAIATKFAPTLQDVSFWRMNLHSQAAVPYGHKPNYWADLFAKLSRTSQLNLNHLKVGMLQQDHNHVGFKTEDEKSNPLKLKEYTGKDMGKFWNDLQEQVSVLWPEPVIRINDAESEDDEMADEDEEVDEDDEDYEEDE</sequence>